<protein>
    <submittedName>
        <fullName evidence="1">Class I SAM-dependent methyltransferase</fullName>
    </submittedName>
</protein>
<accession>A0A547PA95</accession>
<comment type="caution">
    <text evidence="1">The sequence shown here is derived from an EMBL/GenBank/DDBJ whole genome shotgun (WGS) entry which is preliminary data.</text>
</comment>
<dbReference type="Gene3D" id="3.40.50.150">
    <property type="entry name" value="Vaccinia Virus protein VP39"/>
    <property type="match status" value="1"/>
</dbReference>
<dbReference type="OrthoDB" id="2469560at2"/>
<evidence type="ECO:0000313" key="2">
    <source>
        <dbReference type="Proteomes" id="UP000316343"/>
    </source>
</evidence>
<keyword evidence="2" id="KW-1185">Reference proteome</keyword>
<dbReference type="GO" id="GO:0008168">
    <property type="term" value="F:methyltransferase activity"/>
    <property type="evidence" value="ECO:0007669"/>
    <property type="project" value="UniProtKB-KW"/>
</dbReference>
<keyword evidence="1" id="KW-0489">Methyltransferase</keyword>
<dbReference type="InterPro" id="IPR029063">
    <property type="entry name" value="SAM-dependent_MTases_sf"/>
</dbReference>
<gene>
    <name evidence="1" type="ORF">FGU71_03845</name>
</gene>
<dbReference type="GO" id="GO:0032259">
    <property type="term" value="P:methylation"/>
    <property type="evidence" value="ECO:0007669"/>
    <property type="project" value="UniProtKB-KW"/>
</dbReference>
<dbReference type="AlphaFoldDB" id="A0A547PA95"/>
<dbReference type="Pfam" id="PF13578">
    <property type="entry name" value="Methyltransf_24"/>
    <property type="match status" value="1"/>
</dbReference>
<dbReference type="RefSeq" id="WP_142787332.1">
    <property type="nucleotide sequence ID" value="NZ_VHJK01000001.1"/>
</dbReference>
<dbReference type="Proteomes" id="UP000316343">
    <property type="component" value="Unassembled WGS sequence"/>
</dbReference>
<organism evidence="1 2">
    <name type="scientific">Erythrobacter insulae</name>
    <dbReference type="NCBI Taxonomy" id="2584124"/>
    <lineage>
        <taxon>Bacteria</taxon>
        <taxon>Pseudomonadati</taxon>
        <taxon>Pseudomonadota</taxon>
        <taxon>Alphaproteobacteria</taxon>
        <taxon>Sphingomonadales</taxon>
        <taxon>Erythrobacteraceae</taxon>
        <taxon>Erythrobacter/Porphyrobacter group</taxon>
        <taxon>Erythrobacter</taxon>
    </lineage>
</organism>
<dbReference type="EMBL" id="VHJK01000001">
    <property type="protein sequence ID" value="TRD11068.1"/>
    <property type="molecule type" value="Genomic_DNA"/>
</dbReference>
<reference evidence="1 2" key="1">
    <citation type="submission" date="2019-06" db="EMBL/GenBank/DDBJ databases">
        <title>Erythrobacter insulae sp. nov., isolated from a tidal flat.</title>
        <authorList>
            <person name="Yoon J.-H."/>
        </authorList>
    </citation>
    <scope>NUCLEOTIDE SEQUENCE [LARGE SCALE GENOMIC DNA]</scope>
    <source>
        <strain evidence="1 2">JBTF-M21</strain>
    </source>
</reference>
<proteinExistence type="predicted"/>
<evidence type="ECO:0000313" key="1">
    <source>
        <dbReference type="EMBL" id="TRD11068.1"/>
    </source>
</evidence>
<keyword evidence="1" id="KW-0808">Transferase</keyword>
<sequence>MSNLLIHSMSEFSNIIMPCLAEAQVASITEIGSEFGGMSKVLAEHCAGQGGKLTCFDPEPDPSFSKWAEDDEAVNHVLLPSLEALPNAQAADAWFVDGDHNYYTVFHELTEIDRISRAAGTPLLAFLHDVSWPCARRDFYYAPNRIPADWRHPFSYDHGVRLDEGAVLENRGFRGGGSFAVALESGGPGNGVLTAVEDFLADADSEERPLYYVHVPAVFGLGIVFDANAHWSEAFAQFLLPYHHNPLIARLEENRLRNYLEVIDWQDRTADAA</sequence>
<name>A0A547PA95_9SPHN</name>